<feature type="compositionally biased region" description="Basic residues" evidence="1">
    <location>
        <begin position="199"/>
        <end position="215"/>
    </location>
</feature>
<name>A0A7S4B0M4_CHRCT</name>
<organism evidence="2">
    <name type="scientific">Chrysotila carterae</name>
    <name type="common">Marine alga</name>
    <name type="synonym">Syracosphaera carterae</name>
    <dbReference type="NCBI Taxonomy" id="13221"/>
    <lineage>
        <taxon>Eukaryota</taxon>
        <taxon>Haptista</taxon>
        <taxon>Haptophyta</taxon>
        <taxon>Prymnesiophyceae</taxon>
        <taxon>Isochrysidales</taxon>
        <taxon>Isochrysidaceae</taxon>
        <taxon>Chrysotila</taxon>
    </lineage>
</organism>
<dbReference type="Pfam" id="PF14933">
    <property type="entry name" value="CEP19"/>
    <property type="match status" value="1"/>
</dbReference>
<gene>
    <name evidence="2" type="ORF">PCAR00345_LOCUS1586</name>
</gene>
<dbReference type="AlphaFoldDB" id="A0A7S4B0M4"/>
<evidence type="ECO:0000256" key="1">
    <source>
        <dbReference type="SAM" id="MobiDB-lite"/>
    </source>
</evidence>
<reference evidence="2" key="1">
    <citation type="submission" date="2021-01" db="EMBL/GenBank/DDBJ databases">
        <authorList>
            <person name="Corre E."/>
            <person name="Pelletier E."/>
            <person name="Niang G."/>
            <person name="Scheremetjew M."/>
            <person name="Finn R."/>
            <person name="Kale V."/>
            <person name="Holt S."/>
            <person name="Cochrane G."/>
            <person name="Meng A."/>
            <person name="Brown T."/>
            <person name="Cohen L."/>
        </authorList>
    </citation>
    <scope>NUCLEOTIDE SEQUENCE</scope>
    <source>
        <strain evidence="2">CCMP645</strain>
    </source>
</reference>
<accession>A0A7S4B0M4</accession>
<feature type="region of interest" description="Disordered" evidence="1">
    <location>
        <begin position="87"/>
        <end position="113"/>
    </location>
</feature>
<protein>
    <recommendedName>
        <fullName evidence="3">Centrosomal protein of 19 kDa</fullName>
    </recommendedName>
</protein>
<dbReference type="EMBL" id="HBIZ01002971">
    <property type="protein sequence ID" value="CAE0749004.1"/>
    <property type="molecule type" value="Transcribed_RNA"/>
</dbReference>
<feature type="region of interest" description="Disordered" evidence="1">
    <location>
        <begin position="183"/>
        <end position="280"/>
    </location>
</feature>
<feature type="compositionally biased region" description="Low complexity" evidence="1">
    <location>
        <begin position="248"/>
        <end position="258"/>
    </location>
</feature>
<sequence length="280" mass="29596">MRRASAQEAPPASSITRHRIGLHPTSQALLLIYSNAEGKMRQRQMPVRNYKDSPEAAARRLVEAHPQFLDGNFVSIEQIQDLVKRLADRPARPKAPASASRNRNASPPTMLQRDSLHEMPDSLTAAQPTTVSSVHCAPPPASSAPAKGLISLDDLSDLDEENLDEQDDAALSAFAEAKVSSVAAAGQNEAAGKPVKEKSKGKKKKEKGSKKTKKGKSAEDPSGPSLNSLLGLSSDEDAPPIAPPAGRSSMSSLSDVPSLGAGRRGGTAQMASLKDMPPLF</sequence>
<feature type="compositionally biased region" description="Low complexity" evidence="1">
    <location>
        <begin position="94"/>
        <end position="108"/>
    </location>
</feature>
<feature type="region of interest" description="Disordered" evidence="1">
    <location>
        <begin position="125"/>
        <end position="148"/>
    </location>
</feature>
<feature type="compositionally biased region" description="Low complexity" evidence="1">
    <location>
        <begin position="221"/>
        <end position="233"/>
    </location>
</feature>
<dbReference type="InterPro" id="IPR029412">
    <property type="entry name" value="CEP19"/>
</dbReference>
<proteinExistence type="predicted"/>
<evidence type="ECO:0008006" key="3">
    <source>
        <dbReference type="Google" id="ProtNLM"/>
    </source>
</evidence>
<evidence type="ECO:0000313" key="2">
    <source>
        <dbReference type="EMBL" id="CAE0749004.1"/>
    </source>
</evidence>